<dbReference type="AlphaFoldDB" id="A0A511BQG6"/>
<feature type="chain" id="PRO_5022121922" evidence="2">
    <location>
        <begin position="24"/>
        <end position="142"/>
    </location>
</feature>
<dbReference type="RefSeq" id="WP_147093643.1">
    <property type="nucleotide sequence ID" value="NZ_BJVC01000003.1"/>
</dbReference>
<feature type="region of interest" description="Disordered" evidence="1">
    <location>
        <begin position="58"/>
        <end position="142"/>
    </location>
</feature>
<dbReference type="OrthoDB" id="7283200at2"/>
<feature type="signal peptide" evidence="2">
    <location>
        <begin position="1"/>
        <end position="23"/>
    </location>
</feature>
<sequence>MSKIRFVPAFALATLLAAPIAHAQTSGCNKNTSGTDMIGRLANSENCVNDRMKAWQEKNKASQEARQKKIDDLRDKYANAPARERQKIQDKIDNQKNKLAEMRKNQTDKLDQWRNKQQDQKNRLKSLSDKTRQDFTNFRNGQ</sequence>
<reference evidence="3 4" key="1">
    <citation type="submission" date="2019-07" db="EMBL/GenBank/DDBJ databases">
        <title>Whole genome shotgun sequence of Swaminathania salitolerans NBRC 104436.</title>
        <authorList>
            <person name="Hosoyama A."/>
            <person name="Uohara A."/>
            <person name="Ohji S."/>
            <person name="Ichikawa N."/>
        </authorList>
    </citation>
    <scope>NUCLEOTIDE SEQUENCE [LARGE SCALE GENOMIC DNA]</scope>
    <source>
        <strain evidence="3 4">NBRC 104436</strain>
    </source>
</reference>
<gene>
    <name evidence="3" type="ORF">SSA02_17440</name>
</gene>
<accession>A0A511BQG6</accession>
<name>A0A511BQG6_9PROT</name>
<protein>
    <submittedName>
        <fullName evidence="3">Uncharacterized protein</fullName>
    </submittedName>
</protein>
<evidence type="ECO:0000256" key="2">
    <source>
        <dbReference type="SAM" id="SignalP"/>
    </source>
</evidence>
<comment type="caution">
    <text evidence="3">The sequence shown here is derived from an EMBL/GenBank/DDBJ whole genome shotgun (WGS) entry which is preliminary data.</text>
</comment>
<evidence type="ECO:0000256" key="1">
    <source>
        <dbReference type="SAM" id="MobiDB-lite"/>
    </source>
</evidence>
<feature type="compositionally biased region" description="Basic and acidic residues" evidence="1">
    <location>
        <begin position="58"/>
        <end position="133"/>
    </location>
</feature>
<proteinExistence type="predicted"/>
<organism evidence="3 4">
    <name type="scientific">Swaminathania salitolerans</name>
    <dbReference type="NCBI Taxonomy" id="182838"/>
    <lineage>
        <taxon>Bacteria</taxon>
        <taxon>Pseudomonadati</taxon>
        <taxon>Pseudomonadota</taxon>
        <taxon>Alphaproteobacteria</taxon>
        <taxon>Acetobacterales</taxon>
        <taxon>Acetobacteraceae</taxon>
        <taxon>Swaminathania</taxon>
    </lineage>
</organism>
<evidence type="ECO:0000313" key="4">
    <source>
        <dbReference type="Proteomes" id="UP000321405"/>
    </source>
</evidence>
<keyword evidence="2" id="KW-0732">Signal</keyword>
<dbReference type="EMBL" id="BJVC01000003">
    <property type="protein sequence ID" value="GEL02581.1"/>
    <property type="molecule type" value="Genomic_DNA"/>
</dbReference>
<evidence type="ECO:0000313" key="3">
    <source>
        <dbReference type="EMBL" id="GEL02581.1"/>
    </source>
</evidence>
<dbReference type="Proteomes" id="UP000321405">
    <property type="component" value="Unassembled WGS sequence"/>
</dbReference>
<keyword evidence="4" id="KW-1185">Reference proteome</keyword>